<comment type="caution">
    <text evidence="2">The sequence shown here is derived from an EMBL/GenBank/DDBJ whole genome shotgun (WGS) entry which is preliminary data.</text>
</comment>
<name>A0ABN2AVD0_9ACTN</name>
<dbReference type="Gene3D" id="3.90.1200.10">
    <property type="match status" value="1"/>
</dbReference>
<evidence type="ECO:0000313" key="2">
    <source>
        <dbReference type="EMBL" id="GAA1528101.1"/>
    </source>
</evidence>
<dbReference type="InterPro" id="IPR011009">
    <property type="entry name" value="Kinase-like_dom_sf"/>
</dbReference>
<protein>
    <recommendedName>
        <fullName evidence="1">Aminoglycoside phosphotransferase domain-containing protein</fullName>
    </recommendedName>
</protein>
<feature type="domain" description="Aminoglycoside phosphotransferase" evidence="1">
    <location>
        <begin position="18"/>
        <end position="244"/>
    </location>
</feature>
<dbReference type="InterPro" id="IPR002575">
    <property type="entry name" value="Aminoglycoside_PTrfase"/>
</dbReference>
<evidence type="ECO:0000313" key="3">
    <source>
        <dbReference type="Proteomes" id="UP001500363"/>
    </source>
</evidence>
<dbReference type="Gene3D" id="3.30.200.20">
    <property type="entry name" value="Phosphorylase Kinase, domain 1"/>
    <property type="match status" value="1"/>
</dbReference>
<reference evidence="2 3" key="1">
    <citation type="journal article" date="2019" name="Int. J. Syst. Evol. Microbiol.">
        <title>The Global Catalogue of Microorganisms (GCM) 10K type strain sequencing project: providing services to taxonomists for standard genome sequencing and annotation.</title>
        <authorList>
            <consortium name="The Broad Institute Genomics Platform"/>
            <consortium name="The Broad Institute Genome Sequencing Center for Infectious Disease"/>
            <person name="Wu L."/>
            <person name="Ma J."/>
        </authorList>
    </citation>
    <scope>NUCLEOTIDE SEQUENCE [LARGE SCALE GENOMIC DNA]</scope>
    <source>
        <strain evidence="2 3">JCM 14303</strain>
    </source>
</reference>
<gene>
    <name evidence="2" type="ORF">GCM10009741_32400</name>
</gene>
<dbReference type="EMBL" id="BAAANC010000002">
    <property type="protein sequence ID" value="GAA1528101.1"/>
    <property type="molecule type" value="Genomic_DNA"/>
</dbReference>
<dbReference type="SUPFAM" id="SSF56112">
    <property type="entry name" value="Protein kinase-like (PK-like)"/>
    <property type="match status" value="1"/>
</dbReference>
<dbReference type="RefSeq" id="WP_344174915.1">
    <property type="nucleotide sequence ID" value="NZ_BAAANC010000002.1"/>
</dbReference>
<sequence length="288" mass="31754">MEQVLRWVSEQTGSDVATVTPLRGGWTAEMRRVRLADGRDVVVRSFVTEFFRRHAEGLLEREAGMLRALADVDSIPAPRLLAVDSTGRYGEAPSLVMSMLPGAVDVHTDRSAQLAGQLVAIHRVQVDPRPREFQVWVSPGTVRVPAATNRPQVWTQAVEIIARELPPYDGVLLHRDFHPGNVLFDGDQVSGVVDWVETSWGPADLDVAHCSTALALLHGPEVGVRFADQYVAAGGQLSEDLRHWQVLDALGFAPDAEKVAGPWRELGRIDLTSGVLQDRLEHYLQQVL</sequence>
<proteinExistence type="predicted"/>
<evidence type="ECO:0000259" key="1">
    <source>
        <dbReference type="Pfam" id="PF01636"/>
    </source>
</evidence>
<dbReference type="Proteomes" id="UP001500363">
    <property type="component" value="Unassembled WGS sequence"/>
</dbReference>
<accession>A0ABN2AVD0</accession>
<dbReference type="Pfam" id="PF01636">
    <property type="entry name" value="APH"/>
    <property type="match status" value="1"/>
</dbReference>
<keyword evidence="3" id="KW-1185">Reference proteome</keyword>
<dbReference type="InterPro" id="IPR051678">
    <property type="entry name" value="AGP_Transferase"/>
</dbReference>
<organism evidence="2 3">
    <name type="scientific">Kribbella lupini</name>
    <dbReference type="NCBI Taxonomy" id="291602"/>
    <lineage>
        <taxon>Bacteria</taxon>
        <taxon>Bacillati</taxon>
        <taxon>Actinomycetota</taxon>
        <taxon>Actinomycetes</taxon>
        <taxon>Propionibacteriales</taxon>
        <taxon>Kribbellaceae</taxon>
        <taxon>Kribbella</taxon>
    </lineage>
</organism>
<dbReference type="PANTHER" id="PTHR21310">
    <property type="entry name" value="AMINOGLYCOSIDE PHOSPHOTRANSFERASE-RELATED-RELATED"/>
    <property type="match status" value="1"/>
</dbReference>